<dbReference type="SUPFAM" id="SSF49785">
    <property type="entry name" value="Galactose-binding domain-like"/>
    <property type="match status" value="1"/>
</dbReference>
<dbReference type="InterPro" id="IPR008979">
    <property type="entry name" value="Galactose-bd-like_sf"/>
</dbReference>
<gene>
    <name evidence="1" type="ORF">E1218_24855</name>
</gene>
<dbReference type="AlphaFoldDB" id="A0A4R4WRT0"/>
<keyword evidence="2" id="KW-1185">Reference proteome</keyword>
<proteinExistence type="predicted"/>
<comment type="caution">
    <text evidence="1">The sequence shown here is derived from an EMBL/GenBank/DDBJ whole genome shotgun (WGS) entry which is preliminary data.</text>
</comment>
<reference evidence="1 2" key="1">
    <citation type="submission" date="2019-02" db="EMBL/GenBank/DDBJ databases">
        <title>Draft genome sequences of novel Actinobacteria.</title>
        <authorList>
            <person name="Sahin N."/>
            <person name="Ay H."/>
            <person name="Saygin H."/>
        </authorList>
    </citation>
    <scope>NUCLEOTIDE SEQUENCE [LARGE SCALE GENOMIC DNA]</scope>
    <source>
        <strain evidence="1 2">16K104</strain>
    </source>
</reference>
<dbReference type="Gene3D" id="2.60.120.260">
    <property type="entry name" value="Galactose-binding domain-like"/>
    <property type="match status" value="1"/>
</dbReference>
<protein>
    <recommendedName>
        <fullName evidence="3">Glycosyl hydrolases family 2 sugar binding domain-containing protein</fullName>
    </recommendedName>
</protein>
<dbReference type="RefSeq" id="WP_132324176.1">
    <property type="nucleotide sequence ID" value="NZ_SMKR01000122.1"/>
</dbReference>
<evidence type="ECO:0000313" key="1">
    <source>
        <dbReference type="EMBL" id="TDD19010.1"/>
    </source>
</evidence>
<name>A0A4R4WRT0_9ACTN</name>
<evidence type="ECO:0000313" key="2">
    <source>
        <dbReference type="Proteomes" id="UP000295172"/>
    </source>
</evidence>
<dbReference type="EMBL" id="SMKR01000122">
    <property type="protein sequence ID" value="TDD19010.1"/>
    <property type="molecule type" value="Genomic_DNA"/>
</dbReference>
<organism evidence="1 2">
    <name type="scientific">Kribbella turkmenica</name>
    <dbReference type="NCBI Taxonomy" id="2530375"/>
    <lineage>
        <taxon>Bacteria</taxon>
        <taxon>Bacillati</taxon>
        <taxon>Actinomycetota</taxon>
        <taxon>Actinomycetes</taxon>
        <taxon>Propionibacteriales</taxon>
        <taxon>Kribbellaceae</taxon>
        <taxon>Kribbella</taxon>
    </lineage>
</organism>
<accession>A0A4R4WRT0</accession>
<sequence length="130" mass="14450">MTSTELPPVPHRVREGWLDLCGEWEFGYDAAPDGEAGFDRTITAPYPPESELSGIADRGFHAVVRYRRSVAIARADGRRVVLHLSAVDYRATVWANGQLVADEVVSQPSAATPSEAVDVFWRRAQREGRR</sequence>
<dbReference type="Proteomes" id="UP000295172">
    <property type="component" value="Unassembled WGS sequence"/>
</dbReference>
<dbReference type="OrthoDB" id="9762066at2"/>
<evidence type="ECO:0008006" key="3">
    <source>
        <dbReference type="Google" id="ProtNLM"/>
    </source>
</evidence>